<name>A0ABV9WGK6_9ACTN</name>
<gene>
    <name evidence="2" type="ORF">ACFPIJ_54320</name>
</gene>
<evidence type="ECO:0000313" key="2">
    <source>
        <dbReference type="EMBL" id="MFC5006775.1"/>
    </source>
</evidence>
<dbReference type="EMBL" id="JBHSIU010000109">
    <property type="protein sequence ID" value="MFC5006775.1"/>
    <property type="molecule type" value="Genomic_DNA"/>
</dbReference>
<proteinExistence type="predicted"/>
<comment type="caution">
    <text evidence="2">The sequence shown here is derived from an EMBL/GenBank/DDBJ whole genome shotgun (WGS) entry which is preliminary data.</text>
</comment>
<dbReference type="Proteomes" id="UP001595912">
    <property type="component" value="Unassembled WGS sequence"/>
</dbReference>
<evidence type="ECO:0000313" key="3">
    <source>
        <dbReference type="Proteomes" id="UP001595912"/>
    </source>
</evidence>
<dbReference type="RefSeq" id="WP_380127444.1">
    <property type="nucleotide sequence ID" value="NZ_JBHSIU010000109.1"/>
</dbReference>
<dbReference type="Pfam" id="PF01548">
    <property type="entry name" value="DEDD_Tnp_IS110"/>
    <property type="match status" value="1"/>
</dbReference>
<evidence type="ECO:0000259" key="1">
    <source>
        <dbReference type="Pfam" id="PF01548"/>
    </source>
</evidence>
<keyword evidence="3" id="KW-1185">Reference proteome</keyword>
<protein>
    <submittedName>
        <fullName evidence="2">Transposase</fullName>
    </submittedName>
</protein>
<organism evidence="2 3">
    <name type="scientific">Dactylosporangium cerinum</name>
    <dbReference type="NCBI Taxonomy" id="1434730"/>
    <lineage>
        <taxon>Bacteria</taxon>
        <taxon>Bacillati</taxon>
        <taxon>Actinomycetota</taxon>
        <taxon>Actinomycetes</taxon>
        <taxon>Micromonosporales</taxon>
        <taxon>Micromonosporaceae</taxon>
        <taxon>Dactylosporangium</taxon>
    </lineage>
</organism>
<reference evidence="3" key="1">
    <citation type="journal article" date="2019" name="Int. J. Syst. Evol. Microbiol.">
        <title>The Global Catalogue of Microorganisms (GCM) 10K type strain sequencing project: providing services to taxonomists for standard genome sequencing and annotation.</title>
        <authorList>
            <consortium name="The Broad Institute Genomics Platform"/>
            <consortium name="The Broad Institute Genome Sequencing Center for Infectious Disease"/>
            <person name="Wu L."/>
            <person name="Ma J."/>
        </authorList>
    </citation>
    <scope>NUCLEOTIDE SEQUENCE [LARGE SCALE GENOMIC DNA]</scope>
    <source>
        <strain evidence="3">CGMCC 4.7152</strain>
    </source>
</reference>
<sequence>MTQQQDGAAFAVFCGLDVAKTDHRVVALRSDGGRLADRTPPNDETALTALFTELVQSAGGVDRVLVVVDQPASIGALPVAVARAQGLPVAHLPYVVAQPLSVPIGQITQRPQQPVHQAGGHYSGLREEFGSHGLGCLRVLVFDVHREVIAKPVVGVATDLESQVRGSLGWNVMPA</sequence>
<accession>A0ABV9WGK6</accession>
<dbReference type="InterPro" id="IPR002525">
    <property type="entry name" value="Transp_IS110-like_N"/>
</dbReference>
<feature type="domain" description="Transposase IS110-like N-terminal" evidence="1">
    <location>
        <begin position="14"/>
        <end position="96"/>
    </location>
</feature>